<reference evidence="5" key="1">
    <citation type="submission" date="2023-03" db="EMBL/GenBank/DDBJ databases">
        <authorList>
            <person name="Steffen K."/>
            <person name="Cardenas P."/>
        </authorList>
    </citation>
    <scope>NUCLEOTIDE SEQUENCE</scope>
</reference>
<protein>
    <recommendedName>
        <fullName evidence="2">Endoplasmic reticulum junction formation protein lunapark</fullName>
    </recommendedName>
</protein>
<keyword evidence="2" id="KW-0862">Zinc</keyword>
<comment type="function">
    <text evidence="2">Plays a role in determining ER morphology.</text>
</comment>
<dbReference type="InterPro" id="IPR019273">
    <property type="entry name" value="Lunapark_Znf"/>
</dbReference>
<gene>
    <name evidence="5" type="ORF">GBAR_LOCUS24549</name>
</gene>
<feature type="region of interest" description="Disordered" evidence="3">
    <location>
        <begin position="235"/>
        <end position="310"/>
    </location>
</feature>
<comment type="caution">
    <text evidence="5">The sequence shown here is derived from an EMBL/GenBank/DDBJ whole genome shotgun (WGS) entry which is preliminary data.</text>
</comment>
<keyword evidence="2" id="KW-0472">Membrane</keyword>
<evidence type="ECO:0000313" key="5">
    <source>
        <dbReference type="EMBL" id="CAI8044228.1"/>
    </source>
</evidence>
<dbReference type="Proteomes" id="UP001174909">
    <property type="component" value="Unassembled WGS sequence"/>
</dbReference>
<name>A0AA35X3Q2_GEOBA</name>
<comment type="subcellular location">
    <subcellularLocation>
        <location evidence="2">Endoplasmic reticulum membrane</location>
        <topology evidence="2">Multi-pass membrane protein</topology>
    </subcellularLocation>
</comment>
<feature type="compositionally biased region" description="Low complexity" evidence="3">
    <location>
        <begin position="428"/>
        <end position="440"/>
    </location>
</feature>
<dbReference type="EMBL" id="CASHTH010003384">
    <property type="protein sequence ID" value="CAI8044228.1"/>
    <property type="molecule type" value="Genomic_DNA"/>
</dbReference>
<keyword evidence="2" id="KW-0256">Endoplasmic reticulum</keyword>
<evidence type="ECO:0000259" key="4">
    <source>
        <dbReference type="Pfam" id="PF10058"/>
    </source>
</evidence>
<evidence type="ECO:0000256" key="2">
    <source>
        <dbReference type="RuleBase" id="RU367073"/>
    </source>
</evidence>
<dbReference type="AlphaFoldDB" id="A0AA35X3Q2"/>
<feature type="transmembrane region" description="Helical" evidence="2">
    <location>
        <begin position="106"/>
        <end position="126"/>
    </location>
</feature>
<evidence type="ECO:0000313" key="6">
    <source>
        <dbReference type="Proteomes" id="UP001174909"/>
    </source>
</evidence>
<feature type="compositionally biased region" description="Polar residues" evidence="3">
    <location>
        <begin position="255"/>
        <end position="264"/>
    </location>
</feature>
<feature type="domain" description="Lunapark zinc ribbon" evidence="4">
    <location>
        <begin position="323"/>
        <end position="372"/>
    </location>
</feature>
<proteinExistence type="inferred from homology"/>
<comment type="similarity">
    <text evidence="1 2">Belongs to the lunapark family.</text>
</comment>
<dbReference type="Pfam" id="PF10058">
    <property type="entry name" value="Zn_ribbon_10"/>
    <property type="match status" value="1"/>
</dbReference>
<organism evidence="5 6">
    <name type="scientific">Geodia barretti</name>
    <name type="common">Barrett's horny sponge</name>
    <dbReference type="NCBI Taxonomy" id="519541"/>
    <lineage>
        <taxon>Eukaryota</taxon>
        <taxon>Metazoa</taxon>
        <taxon>Porifera</taxon>
        <taxon>Demospongiae</taxon>
        <taxon>Heteroscleromorpha</taxon>
        <taxon>Tetractinellida</taxon>
        <taxon>Astrophorina</taxon>
        <taxon>Geodiidae</taxon>
        <taxon>Geodia</taxon>
    </lineage>
</organism>
<feature type="compositionally biased region" description="Pro residues" evidence="3">
    <location>
        <begin position="267"/>
        <end position="287"/>
    </location>
</feature>
<keyword evidence="2" id="KW-1133">Transmembrane helix</keyword>
<dbReference type="GO" id="GO:0008270">
    <property type="term" value="F:zinc ion binding"/>
    <property type="evidence" value="ECO:0007669"/>
    <property type="project" value="UniProtKB-KW"/>
</dbReference>
<dbReference type="GO" id="GO:0071788">
    <property type="term" value="P:endoplasmic reticulum tubular network maintenance"/>
    <property type="evidence" value="ECO:0007669"/>
    <property type="project" value="UniProtKB-UniRule"/>
</dbReference>
<evidence type="ECO:0000256" key="1">
    <source>
        <dbReference type="ARBA" id="ARBA00009940"/>
    </source>
</evidence>
<dbReference type="PANTHER" id="PTHR22166">
    <property type="entry name" value="ENDOPLASMIC RETICULUM JUNCTION FORMATION PROTEIN LUNAPARK"/>
    <property type="match status" value="1"/>
</dbReference>
<comment type="domain">
    <text evidence="2">The C4-type zinc finger motif is necessary both for its ER three-way tubular junction localization and formation.</text>
</comment>
<keyword evidence="2" id="KW-0812">Transmembrane</keyword>
<dbReference type="GO" id="GO:1903373">
    <property type="term" value="P:positive regulation of endoplasmic reticulum tubular network organization"/>
    <property type="evidence" value="ECO:0007669"/>
    <property type="project" value="UniProtKB-UniRule"/>
</dbReference>
<accession>A0AA35X3Q2</accession>
<feature type="region of interest" description="Disordered" evidence="3">
    <location>
        <begin position="418"/>
        <end position="460"/>
    </location>
</feature>
<dbReference type="GO" id="GO:0098826">
    <property type="term" value="C:endoplasmic reticulum tubular network membrane"/>
    <property type="evidence" value="ECO:0007669"/>
    <property type="project" value="UniProtKB-UniRule"/>
</dbReference>
<dbReference type="PANTHER" id="PTHR22166:SF12">
    <property type="entry name" value="ENDOPLASMIC RETICULUM JUNCTION FORMATION PROTEIN LUNAPARK"/>
    <property type="match status" value="1"/>
</dbReference>
<keyword evidence="2" id="KW-0863">Zinc-finger</keyword>
<dbReference type="InterPro" id="IPR040115">
    <property type="entry name" value="Lnp"/>
</dbReference>
<sequence length="460" mass="51321">MEKRDLTFEPDTKRLREAYLTWQEPLLQTREMGLLFSRKKYQTRKEILEGLEHVRGRCHDIRRLTDQRQRNVYQEKSFIGYLLILSFISYLLGALLFYLYYSPQSWLEYGLYSIPLVLFPIIVYLVKKLLNMYFAHKKEQFDQQLITLRAEKRKVLNEVMESETFNVARELLQRYDPGNSFLRQTRDQRSSQGTTSVRTQQNGGGGLRQRRQAQTPHPALRQQPHPHILAAAQTVPRPSQTRPVPSLAPPPAQNPSPSTLATNVAPQQPPATGPAPQQPPATSPAPQIPSHHTTQFIPPGMCLGQAPGPPAPSPILPRDRTSLDKMVEYLVGDGPNNRYALVCSSCHSHNGMALGDEFEFVTFRCAYCYTLNPARRKKPSLLRRTSTSASEVVSAADSAAPPLVAMATTAGHVSMETDTYEGNEDSSQQEAAAAAQVAEVIESGPPPELQIPAAGDDPTD</sequence>
<keyword evidence="2" id="KW-0479">Metal-binding</keyword>
<keyword evidence="6" id="KW-1185">Reference proteome</keyword>
<evidence type="ECO:0000256" key="3">
    <source>
        <dbReference type="SAM" id="MobiDB-lite"/>
    </source>
</evidence>
<feature type="region of interest" description="Disordered" evidence="3">
    <location>
        <begin position="178"/>
        <end position="223"/>
    </location>
</feature>
<feature type="transmembrane region" description="Helical" evidence="2">
    <location>
        <begin position="78"/>
        <end position="100"/>
    </location>
</feature>